<evidence type="ECO:0008006" key="3">
    <source>
        <dbReference type="Google" id="ProtNLM"/>
    </source>
</evidence>
<organism evidence="1 2">
    <name type="scientific">Favolaschia claudopus</name>
    <dbReference type="NCBI Taxonomy" id="2862362"/>
    <lineage>
        <taxon>Eukaryota</taxon>
        <taxon>Fungi</taxon>
        <taxon>Dikarya</taxon>
        <taxon>Basidiomycota</taxon>
        <taxon>Agaricomycotina</taxon>
        <taxon>Agaricomycetes</taxon>
        <taxon>Agaricomycetidae</taxon>
        <taxon>Agaricales</taxon>
        <taxon>Marasmiineae</taxon>
        <taxon>Mycenaceae</taxon>
        <taxon>Favolaschia</taxon>
    </lineage>
</organism>
<sequence length="212" mass="23494">MRSSADDDSALRVALHLLVAHSVQSNLPANLTLHAPTLSVRRLHGFTPAAPLTALVSGFTNQVAKHRHRQPRFDTSTATTYVCVFPGRLLRPFASAPPVVTLYSWIAAPRSTHRVLGSQVLSRPRCRIDPPTSIGRSRLLLSLLPPRGIYMVERVRRYSVLRPLVVVVVVADPRPSLHPTPTHFKLIRVLAHSVTFRRRRASAPPLPSHPDP</sequence>
<proteinExistence type="predicted"/>
<accession>A0AAV9ZKN0</accession>
<evidence type="ECO:0000313" key="1">
    <source>
        <dbReference type="EMBL" id="KAK6984806.1"/>
    </source>
</evidence>
<name>A0AAV9ZKN0_9AGAR</name>
<keyword evidence="2" id="KW-1185">Reference proteome</keyword>
<dbReference type="Proteomes" id="UP001362999">
    <property type="component" value="Unassembled WGS sequence"/>
</dbReference>
<comment type="caution">
    <text evidence="1">The sequence shown here is derived from an EMBL/GenBank/DDBJ whole genome shotgun (WGS) entry which is preliminary data.</text>
</comment>
<dbReference type="AlphaFoldDB" id="A0AAV9ZKN0"/>
<gene>
    <name evidence="1" type="ORF">R3P38DRAFT_3231174</name>
</gene>
<protein>
    <recommendedName>
        <fullName evidence="3">Secreted protein</fullName>
    </recommendedName>
</protein>
<evidence type="ECO:0000313" key="2">
    <source>
        <dbReference type="Proteomes" id="UP001362999"/>
    </source>
</evidence>
<reference evidence="1 2" key="1">
    <citation type="journal article" date="2024" name="J Genomics">
        <title>Draft genome sequencing and assembly of Favolaschia claudopus CIRM-BRFM 2984 isolated from oak limbs.</title>
        <authorList>
            <person name="Navarro D."/>
            <person name="Drula E."/>
            <person name="Chaduli D."/>
            <person name="Cazenave R."/>
            <person name="Ahrendt S."/>
            <person name="Wang J."/>
            <person name="Lipzen A."/>
            <person name="Daum C."/>
            <person name="Barry K."/>
            <person name="Grigoriev I.V."/>
            <person name="Favel A."/>
            <person name="Rosso M.N."/>
            <person name="Martin F."/>
        </authorList>
    </citation>
    <scope>NUCLEOTIDE SEQUENCE [LARGE SCALE GENOMIC DNA]</scope>
    <source>
        <strain evidence="1 2">CIRM-BRFM 2984</strain>
    </source>
</reference>
<dbReference type="EMBL" id="JAWWNJ010000134">
    <property type="protein sequence ID" value="KAK6984806.1"/>
    <property type="molecule type" value="Genomic_DNA"/>
</dbReference>